<proteinExistence type="predicted"/>
<dbReference type="EMBL" id="KV878246">
    <property type="protein sequence ID" value="OJZ83257.1"/>
    <property type="molecule type" value="Genomic_DNA"/>
</dbReference>
<name>A0A1M3T918_ASPLC</name>
<accession>A0A1M3T918</accession>
<gene>
    <name evidence="1" type="ORF">ASPFODRAFT_310553</name>
</gene>
<reference evidence="2" key="1">
    <citation type="journal article" date="2017" name="Genome Biol.">
        <title>Comparative genomics reveals high biological diversity and specific adaptations in the industrially and medically important fungal genus Aspergillus.</title>
        <authorList>
            <person name="de Vries R.P."/>
            <person name="Riley R."/>
            <person name="Wiebenga A."/>
            <person name="Aguilar-Osorio G."/>
            <person name="Amillis S."/>
            <person name="Uchima C.A."/>
            <person name="Anderluh G."/>
            <person name="Asadollahi M."/>
            <person name="Askin M."/>
            <person name="Barry K."/>
            <person name="Battaglia E."/>
            <person name="Bayram O."/>
            <person name="Benocci T."/>
            <person name="Braus-Stromeyer S.A."/>
            <person name="Caldana C."/>
            <person name="Canovas D."/>
            <person name="Cerqueira G.C."/>
            <person name="Chen F."/>
            <person name="Chen W."/>
            <person name="Choi C."/>
            <person name="Clum A."/>
            <person name="Dos Santos R.A."/>
            <person name="Damasio A.R."/>
            <person name="Diallinas G."/>
            <person name="Emri T."/>
            <person name="Fekete E."/>
            <person name="Flipphi M."/>
            <person name="Freyberg S."/>
            <person name="Gallo A."/>
            <person name="Gournas C."/>
            <person name="Habgood R."/>
            <person name="Hainaut M."/>
            <person name="Harispe M.L."/>
            <person name="Henrissat B."/>
            <person name="Hilden K.S."/>
            <person name="Hope R."/>
            <person name="Hossain A."/>
            <person name="Karabika E."/>
            <person name="Karaffa L."/>
            <person name="Karanyi Z."/>
            <person name="Krasevec N."/>
            <person name="Kuo A."/>
            <person name="Kusch H."/>
            <person name="LaButti K."/>
            <person name="Lagendijk E.L."/>
            <person name="Lapidus A."/>
            <person name="Levasseur A."/>
            <person name="Lindquist E."/>
            <person name="Lipzen A."/>
            <person name="Logrieco A.F."/>
            <person name="MacCabe A."/>
            <person name="Maekelae M.R."/>
            <person name="Malavazi I."/>
            <person name="Melin P."/>
            <person name="Meyer V."/>
            <person name="Mielnichuk N."/>
            <person name="Miskei M."/>
            <person name="Molnar A.P."/>
            <person name="Mule G."/>
            <person name="Ngan C.Y."/>
            <person name="Orejas M."/>
            <person name="Orosz E."/>
            <person name="Ouedraogo J.P."/>
            <person name="Overkamp K.M."/>
            <person name="Park H.-S."/>
            <person name="Perrone G."/>
            <person name="Piumi F."/>
            <person name="Punt P.J."/>
            <person name="Ram A.F."/>
            <person name="Ramon A."/>
            <person name="Rauscher S."/>
            <person name="Record E."/>
            <person name="Riano-Pachon D.M."/>
            <person name="Robert V."/>
            <person name="Roehrig J."/>
            <person name="Ruller R."/>
            <person name="Salamov A."/>
            <person name="Salih N.S."/>
            <person name="Samson R.A."/>
            <person name="Sandor E."/>
            <person name="Sanguinetti M."/>
            <person name="Schuetze T."/>
            <person name="Sepcic K."/>
            <person name="Shelest E."/>
            <person name="Sherlock G."/>
            <person name="Sophianopoulou V."/>
            <person name="Squina F.M."/>
            <person name="Sun H."/>
            <person name="Susca A."/>
            <person name="Todd R.B."/>
            <person name="Tsang A."/>
            <person name="Unkles S.E."/>
            <person name="van de Wiele N."/>
            <person name="van Rossen-Uffink D."/>
            <person name="Oliveira J.V."/>
            <person name="Vesth T.C."/>
            <person name="Visser J."/>
            <person name="Yu J.-H."/>
            <person name="Zhou M."/>
            <person name="Andersen M.R."/>
            <person name="Archer D.B."/>
            <person name="Baker S.E."/>
            <person name="Benoit I."/>
            <person name="Brakhage A.A."/>
            <person name="Braus G.H."/>
            <person name="Fischer R."/>
            <person name="Frisvad J.C."/>
            <person name="Goldman G.H."/>
            <person name="Houbraken J."/>
            <person name="Oakley B."/>
            <person name="Pocsi I."/>
            <person name="Scazzocchio C."/>
            <person name="Seiboth B."/>
            <person name="vanKuyk P.A."/>
            <person name="Wortman J."/>
            <person name="Dyer P.S."/>
            <person name="Grigoriev I.V."/>
        </authorList>
    </citation>
    <scope>NUCLEOTIDE SEQUENCE [LARGE SCALE GENOMIC DNA]</scope>
    <source>
        <strain evidence="2">CBS 106.47</strain>
    </source>
</reference>
<protein>
    <submittedName>
        <fullName evidence="1">Uncharacterized protein</fullName>
    </submittedName>
</protein>
<sequence>MTGADTMASGADGFVCQKQCLQANGGGIFRSCKSSSLTTLITVVTLLDSCLLNPALFYPCASMHLVSSHLGALLCPTACLSKLIDSPFWSKYWKVSPTYLDGDLQFHVRFQNL</sequence>
<evidence type="ECO:0000313" key="2">
    <source>
        <dbReference type="Proteomes" id="UP000184063"/>
    </source>
</evidence>
<dbReference type="VEuPathDB" id="FungiDB:ASPFODRAFT_310553"/>
<dbReference type="AlphaFoldDB" id="A0A1M3T918"/>
<dbReference type="Proteomes" id="UP000184063">
    <property type="component" value="Unassembled WGS sequence"/>
</dbReference>
<organism evidence="1 2">
    <name type="scientific">Aspergillus luchuensis (strain CBS 106.47)</name>
    <dbReference type="NCBI Taxonomy" id="1137211"/>
    <lineage>
        <taxon>Eukaryota</taxon>
        <taxon>Fungi</taxon>
        <taxon>Dikarya</taxon>
        <taxon>Ascomycota</taxon>
        <taxon>Pezizomycotina</taxon>
        <taxon>Eurotiomycetes</taxon>
        <taxon>Eurotiomycetidae</taxon>
        <taxon>Eurotiales</taxon>
        <taxon>Aspergillaceae</taxon>
        <taxon>Aspergillus</taxon>
        <taxon>Aspergillus subgen. Circumdati</taxon>
    </lineage>
</organism>
<evidence type="ECO:0000313" key="1">
    <source>
        <dbReference type="EMBL" id="OJZ83257.1"/>
    </source>
</evidence>